<feature type="coiled-coil region" evidence="10">
    <location>
        <begin position="399"/>
        <end position="426"/>
    </location>
</feature>
<comment type="similarity">
    <text evidence="1">Belongs to the CpsD/CapB family.</text>
</comment>
<organism evidence="13 14">
    <name type="scientific">Sporocytophaga myxococcoides</name>
    <dbReference type="NCBI Taxonomy" id="153721"/>
    <lineage>
        <taxon>Bacteria</taxon>
        <taxon>Pseudomonadati</taxon>
        <taxon>Bacteroidota</taxon>
        <taxon>Cytophagia</taxon>
        <taxon>Cytophagales</taxon>
        <taxon>Cytophagaceae</taxon>
        <taxon>Sporocytophaga</taxon>
    </lineage>
</organism>
<dbReference type="Gene3D" id="3.40.50.300">
    <property type="entry name" value="P-loop containing nucleotide triphosphate hydrolases"/>
    <property type="match status" value="1"/>
</dbReference>
<dbReference type="AlphaFoldDB" id="A0A098LAQ5"/>
<dbReference type="InterPro" id="IPR025669">
    <property type="entry name" value="AAA_dom"/>
</dbReference>
<dbReference type="PANTHER" id="PTHR32309">
    <property type="entry name" value="TYROSINE-PROTEIN KINASE"/>
    <property type="match status" value="1"/>
</dbReference>
<evidence type="ECO:0000256" key="2">
    <source>
        <dbReference type="ARBA" id="ARBA00008883"/>
    </source>
</evidence>
<dbReference type="CDD" id="cd05387">
    <property type="entry name" value="BY-kinase"/>
    <property type="match status" value="1"/>
</dbReference>
<dbReference type="GO" id="GO:0004715">
    <property type="term" value="F:non-membrane spanning protein tyrosine kinase activity"/>
    <property type="evidence" value="ECO:0007669"/>
    <property type="project" value="UniProtKB-EC"/>
</dbReference>
<dbReference type="PANTHER" id="PTHR32309:SF13">
    <property type="entry name" value="FERRIC ENTEROBACTIN TRANSPORT PROTEIN FEPE"/>
    <property type="match status" value="1"/>
</dbReference>
<proteinExistence type="inferred from homology"/>
<evidence type="ECO:0000313" key="13">
    <source>
        <dbReference type="EMBL" id="GAL84046.1"/>
    </source>
</evidence>
<dbReference type="GO" id="GO:0005886">
    <property type="term" value="C:plasma membrane"/>
    <property type="evidence" value="ECO:0007669"/>
    <property type="project" value="TreeGrafter"/>
</dbReference>
<protein>
    <recommendedName>
        <fullName evidence="3">non-specific protein-tyrosine kinase</fullName>
        <ecNumber evidence="3">2.7.10.2</ecNumber>
    </recommendedName>
</protein>
<reference evidence="13 14" key="1">
    <citation type="submission" date="2014-09" db="EMBL/GenBank/DDBJ databases">
        <title>Sporocytophaga myxococcoides PG-01 genome sequencing.</title>
        <authorList>
            <person name="Liu L."/>
            <person name="Gao P.J."/>
            <person name="Chen G.J."/>
            <person name="Wang L.S."/>
        </authorList>
    </citation>
    <scope>NUCLEOTIDE SEQUENCE [LARGE SCALE GENOMIC DNA]</scope>
    <source>
        <strain evidence="13 14">PG-01</strain>
    </source>
</reference>
<dbReference type="InterPro" id="IPR050445">
    <property type="entry name" value="Bact_polysacc_biosynth/exp"/>
</dbReference>
<feature type="transmembrane region" description="Helical" evidence="11">
    <location>
        <begin position="21"/>
        <end position="40"/>
    </location>
</feature>
<dbReference type="STRING" id="153721.MYP_1274"/>
<dbReference type="GO" id="GO:0042802">
    <property type="term" value="F:identical protein binding"/>
    <property type="evidence" value="ECO:0007669"/>
    <property type="project" value="UniProtKB-ARBA"/>
</dbReference>
<dbReference type="SUPFAM" id="SSF52540">
    <property type="entry name" value="P-loop containing nucleoside triphosphate hydrolases"/>
    <property type="match status" value="1"/>
</dbReference>
<dbReference type="GO" id="GO:0005524">
    <property type="term" value="F:ATP binding"/>
    <property type="evidence" value="ECO:0007669"/>
    <property type="project" value="UniProtKB-KW"/>
</dbReference>
<sequence length="787" mass="89735">MKKREDETIDIKALLNKLYQYWPLFALSLFLSLGYAYLYIRYYTEPKYNVISTILIKPNEKISGFQEIDLFRQDKKKSNEMAILKSYEMAYKTLLQLEFNVSYFHKGQLRDVELYQSAPFKVIIDTSFKKQAYNIPIFINIVSSNDYKLTIGKSAEIKQTFTFGEPVKLENLSFSIVKMEENIQVADHYYFKLHDPATLAILYRNKLQVTNSGGKESSILELSTVGNNIQRECDYLNKLTEVYIQTGLDEKNQIASNTINFIDSQLASIASSLNKAETELESFRRNNKVMDISSAATSVFAKLDELEAEKAVLLVKDKYYHYVLDYVTSNKDLTGVIAPSIMGIDDPLLNNLTINLVELNREKSSLGRNTTGNNPFLNSLEIKIKNSKEALLENVKNIINGSRISLNEIEKRIAKLEKEVRDLPKNERELVDIQRRFNLNDHLYNYLLEKKAESGIAKASNIPDNKIVEKARSFNAFQVGPKTNMIYSNALLVGLSIPLVILILRSYFNNKIQSKKSIEERTDIPVIGIVGHNDNFSNLAVLKNPKSGIAESFRSIRINLQYLAPDKEKKIICITSSISGEGKTFTSINLASIIAMSGKKTILIGADLRKPKIFEDFGLDNLSGLSTYLAGNHKIDQVIFKTQVECLDIISAGPVPPNPGELILSNRLNSLMEELKNRYDYIIIDTPPIGLVADCFILMKYSDINLYIVRHKYTEIKLLDKVNSFVEEGKINNMSIIINDLYYSDNKYEYGYGYGYGYGYEYGIQDEQKSESVFEKINKRIKLPFLK</sequence>
<keyword evidence="8" id="KW-0829">Tyrosine-protein kinase</keyword>
<dbReference type="RefSeq" id="WP_045459976.1">
    <property type="nucleotide sequence ID" value="NZ_BBLT01000002.1"/>
</dbReference>
<keyword evidence="10" id="KW-0175">Coiled coil</keyword>
<keyword evidence="11" id="KW-0812">Transmembrane</keyword>
<evidence type="ECO:0000256" key="11">
    <source>
        <dbReference type="SAM" id="Phobius"/>
    </source>
</evidence>
<dbReference type="InterPro" id="IPR005702">
    <property type="entry name" value="Wzc-like_C"/>
</dbReference>
<comment type="catalytic activity">
    <reaction evidence="9">
        <text>L-tyrosyl-[protein] + ATP = O-phospho-L-tyrosyl-[protein] + ADP + H(+)</text>
        <dbReference type="Rhea" id="RHEA:10596"/>
        <dbReference type="Rhea" id="RHEA-COMP:10136"/>
        <dbReference type="Rhea" id="RHEA-COMP:20101"/>
        <dbReference type="ChEBI" id="CHEBI:15378"/>
        <dbReference type="ChEBI" id="CHEBI:30616"/>
        <dbReference type="ChEBI" id="CHEBI:46858"/>
        <dbReference type="ChEBI" id="CHEBI:61978"/>
        <dbReference type="ChEBI" id="CHEBI:456216"/>
        <dbReference type="EC" id="2.7.10.2"/>
    </reaction>
</comment>
<gene>
    <name evidence="13" type="ORF">MYP_1274</name>
</gene>
<comment type="caution">
    <text evidence="13">The sequence shown here is derived from an EMBL/GenBank/DDBJ whole genome shotgun (WGS) entry which is preliminary data.</text>
</comment>
<keyword evidence="11" id="KW-1133">Transmembrane helix</keyword>
<dbReference type="NCBIfam" id="TIGR01007">
    <property type="entry name" value="eps_fam"/>
    <property type="match status" value="1"/>
</dbReference>
<evidence type="ECO:0000256" key="1">
    <source>
        <dbReference type="ARBA" id="ARBA00007316"/>
    </source>
</evidence>
<dbReference type="EMBL" id="BBLT01000002">
    <property type="protein sequence ID" value="GAL84046.1"/>
    <property type="molecule type" value="Genomic_DNA"/>
</dbReference>
<evidence type="ECO:0000256" key="4">
    <source>
        <dbReference type="ARBA" id="ARBA00022679"/>
    </source>
</evidence>
<evidence type="ECO:0000256" key="7">
    <source>
        <dbReference type="ARBA" id="ARBA00022840"/>
    </source>
</evidence>
<name>A0A098LAQ5_9BACT</name>
<dbReference type="eggNOG" id="COG3206">
    <property type="taxonomic scope" value="Bacteria"/>
</dbReference>
<keyword evidence="7" id="KW-0067">ATP-binding</keyword>
<evidence type="ECO:0000256" key="8">
    <source>
        <dbReference type="ARBA" id="ARBA00023137"/>
    </source>
</evidence>
<feature type="domain" description="AAA" evidence="12">
    <location>
        <begin position="570"/>
        <end position="692"/>
    </location>
</feature>
<dbReference type="OrthoDB" id="9794577at2"/>
<evidence type="ECO:0000313" key="14">
    <source>
        <dbReference type="Proteomes" id="UP000030185"/>
    </source>
</evidence>
<dbReference type="Proteomes" id="UP000030185">
    <property type="component" value="Unassembled WGS sequence"/>
</dbReference>
<keyword evidence="11" id="KW-0472">Membrane</keyword>
<keyword evidence="6 13" id="KW-0418">Kinase</keyword>
<comment type="similarity">
    <text evidence="2">Belongs to the etk/wzc family.</text>
</comment>
<keyword evidence="14" id="KW-1185">Reference proteome</keyword>
<dbReference type="FunFam" id="3.40.50.300:FF:000527">
    <property type="entry name" value="Tyrosine-protein kinase etk"/>
    <property type="match status" value="1"/>
</dbReference>
<evidence type="ECO:0000256" key="6">
    <source>
        <dbReference type="ARBA" id="ARBA00022777"/>
    </source>
</evidence>
<evidence type="ECO:0000259" key="12">
    <source>
        <dbReference type="Pfam" id="PF13614"/>
    </source>
</evidence>
<keyword evidence="4" id="KW-0808">Transferase</keyword>
<feature type="transmembrane region" description="Helical" evidence="11">
    <location>
        <begin position="486"/>
        <end position="508"/>
    </location>
</feature>
<dbReference type="InterPro" id="IPR027417">
    <property type="entry name" value="P-loop_NTPase"/>
</dbReference>
<dbReference type="EC" id="2.7.10.2" evidence="3"/>
<evidence type="ECO:0000256" key="10">
    <source>
        <dbReference type="SAM" id="Coils"/>
    </source>
</evidence>
<evidence type="ECO:0000256" key="3">
    <source>
        <dbReference type="ARBA" id="ARBA00011903"/>
    </source>
</evidence>
<evidence type="ECO:0000256" key="9">
    <source>
        <dbReference type="ARBA" id="ARBA00051245"/>
    </source>
</evidence>
<evidence type="ECO:0000256" key="5">
    <source>
        <dbReference type="ARBA" id="ARBA00022741"/>
    </source>
</evidence>
<keyword evidence="5" id="KW-0547">Nucleotide-binding</keyword>
<accession>A0A098LAQ5</accession>
<dbReference type="Pfam" id="PF13614">
    <property type="entry name" value="AAA_31"/>
    <property type="match status" value="1"/>
</dbReference>
<dbReference type="eggNOG" id="COG0489">
    <property type="taxonomic scope" value="Bacteria"/>
</dbReference>